<evidence type="ECO:0000259" key="8">
    <source>
        <dbReference type="PROSITE" id="PS50287"/>
    </source>
</evidence>
<feature type="domain" description="SRCR" evidence="8">
    <location>
        <begin position="3"/>
        <end position="103"/>
    </location>
</feature>
<keyword evidence="6" id="KW-0325">Glycoprotein</keyword>
<reference evidence="9" key="2">
    <citation type="submission" date="2025-09" db="UniProtKB">
        <authorList>
            <consortium name="Ensembl"/>
        </authorList>
    </citation>
    <scope>IDENTIFICATION</scope>
</reference>
<dbReference type="Proteomes" id="UP000261540">
    <property type="component" value="Unplaced"/>
</dbReference>
<dbReference type="Pfam" id="PF00530">
    <property type="entry name" value="SRCR"/>
    <property type="match status" value="1"/>
</dbReference>
<dbReference type="GO" id="GO:0005615">
    <property type="term" value="C:extracellular space"/>
    <property type="evidence" value="ECO:0007669"/>
    <property type="project" value="TreeGrafter"/>
</dbReference>
<evidence type="ECO:0000256" key="1">
    <source>
        <dbReference type="ARBA" id="ARBA00004613"/>
    </source>
</evidence>
<evidence type="ECO:0000256" key="2">
    <source>
        <dbReference type="ARBA" id="ARBA00022525"/>
    </source>
</evidence>
<dbReference type="GO" id="GO:0031638">
    <property type="term" value="P:zymogen activation"/>
    <property type="evidence" value="ECO:0007669"/>
    <property type="project" value="TreeGrafter"/>
</dbReference>
<evidence type="ECO:0000256" key="3">
    <source>
        <dbReference type="ARBA" id="ARBA00022729"/>
    </source>
</evidence>
<dbReference type="GO" id="GO:0005886">
    <property type="term" value="C:plasma membrane"/>
    <property type="evidence" value="ECO:0007669"/>
    <property type="project" value="TreeGrafter"/>
</dbReference>
<proteinExistence type="predicted"/>
<dbReference type="AlphaFoldDB" id="A0A3B3Q2Q3"/>
<evidence type="ECO:0000313" key="10">
    <source>
        <dbReference type="Proteomes" id="UP000261540"/>
    </source>
</evidence>
<accession>A0A3B3Q2Q3</accession>
<evidence type="ECO:0000256" key="4">
    <source>
        <dbReference type="ARBA" id="ARBA00022737"/>
    </source>
</evidence>
<feature type="disulfide bond" evidence="7">
    <location>
        <begin position="28"/>
        <end position="92"/>
    </location>
</feature>
<reference evidence="9" key="1">
    <citation type="submission" date="2025-08" db="UniProtKB">
        <authorList>
            <consortium name="Ensembl"/>
        </authorList>
    </citation>
    <scope>IDENTIFICATION</scope>
</reference>
<dbReference type="Gene3D" id="3.10.250.10">
    <property type="entry name" value="SRCR-like domain"/>
    <property type="match status" value="1"/>
</dbReference>
<dbReference type="SMART" id="SM00202">
    <property type="entry name" value="SR"/>
    <property type="match status" value="1"/>
</dbReference>
<dbReference type="FunFam" id="3.10.250.10:FF:000002">
    <property type="entry name" value="Scavenger receptor cysteine-rich type 1 protein M130"/>
    <property type="match status" value="1"/>
</dbReference>
<keyword evidence="5 7" id="KW-1015">Disulfide bond</keyword>
<name>A0A3B3Q2Q3_9TELE</name>
<dbReference type="PANTHER" id="PTHR48071:SF15">
    <property type="entry name" value="SRCR DOMAIN-CONTAINING PROTEIN"/>
    <property type="match status" value="1"/>
</dbReference>
<comment type="subcellular location">
    <subcellularLocation>
        <location evidence="1">Secreted</location>
    </subcellularLocation>
</comment>
<dbReference type="InterPro" id="IPR036772">
    <property type="entry name" value="SRCR-like_dom_sf"/>
</dbReference>
<dbReference type="GO" id="GO:0004252">
    <property type="term" value="F:serine-type endopeptidase activity"/>
    <property type="evidence" value="ECO:0007669"/>
    <property type="project" value="TreeGrafter"/>
</dbReference>
<dbReference type="PANTHER" id="PTHR48071">
    <property type="entry name" value="SRCR DOMAIN-CONTAINING PROTEIN"/>
    <property type="match status" value="1"/>
</dbReference>
<dbReference type="SUPFAM" id="SSF56487">
    <property type="entry name" value="SRCR-like"/>
    <property type="match status" value="1"/>
</dbReference>
<keyword evidence="4" id="KW-0677">Repeat</keyword>
<dbReference type="PRINTS" id="PR00258">
    <property type="entry name" value="SPERACTRCPTR"/>
</dbReference>
<sequence length="194" mass="20962">IDSRLVGGPDSCSGRVELQYLSEWGTVCDASWDMRAASVLCRQLQCGNTVAGDPVPTYFGPGTGPIWLDEVDCEGNETSLWDCPVQWGQNDCQHKEDVGVVCSGKARFSTITLGEMFASVTWIQAQLVSYVSISAVERVALLQKQSLGWKGPHTGLTSSSVAPMTPLCGSVRLLPGEGMCAMMRKWLKSPVMVN</sequence>
<dbReference type="Ensembl" id="ENSPKIT00000023912.1">
    <property type="protein sequence ID" value="ENSPKIP00000000029.1"/>
    <property type="gene ID" value="ENSPKIG00000018850.1"/>
</dbReference>
<evidence type="ECO:0000256" key="7">
    <source>
        <dbReference type="PROSITE-ProRule" id="PRU00196"/>
    </source>
</evidence>
<evidence type="ECO:0000256" key="6">
    <source>
        <dbReference type="ARBA" id="ARBA00023180"/>
    </source>
</evidence>
<feature type="disulfide bond" evidence="7">
    <location>
        <begin position="41"/>
        <end position="102"/>
    </location>
</feature>
<feature type="disulfide bond" evidence="7">
    <location>
        <begin position="73"/>
        <end position="83"/>
    </location>
</feature>
<keyword evidence="10" id="KW-1185">Reference proteome</keyword>
<dbReference type="GeneTree" id="ENSGT00950000183145"/>
<evidence type="ECO:0000256" key="5">
    <source>
        <dbReference type="ARBA" id="ARBA00023157"/>
    </source>
</evidence>
<dbReference type="InterPro" id="IPR001190">
    <property type="entry name" value="SRCR"/>
</dbReference>
<evidence type="ECO:0000313" key="9">
    <source>
        <dbReference type="Ensembl" id="ENSPKIP00000000029.1"/>
    </source>
</evidence>
<organism evidence="9 10">
    <name type="scientific">Paramormyrops kingsleyae</name>
    <dbReference type="NCBI Taxonomy" id="1676925"/>
    <lineage>
        <taxon>Eukaryota</taxon>
        <taxon>Metazoa</taxon>
        <taxon>Chordata</taxon>
        <taxon>Craniata</taxon>
        <taxon>Vertebrata</taxon>
        <taxon>Euteleostomi</taxon>
        <taxon>Actinopterygii</taxon>
        <taxon>Neopterygii</taxon>
        <taxon>Teleostei</taxon>
        <taxon>Osteoglossocephala</taxon>
        <taxon>Osteoglossomorpha</taxon>
        <taxon>Osteoglossiformes</taxon>
        <taxon>Mormyridae</taxon>
        <taxon>Paramormyrops</taxon>
    </lineage>
</organism>
<dbReference type="PROSITE" id="PS50287">
    <property type="entry name" value="SRCR_2"/>
    <property type="match status" value="1"/>
</dbReference>
<keyword evidence="3" id="KW-0732">Signal</keyword>
<protein>
    <recommendedName>
        <fullName evidence="8">SRCR domain-containing protein</fullName>
    </recommendedName>
</protein>
<keyword evidence="2" id="KW-0964">Secreted</keyword>